<dbReference type="Pfam" id="PF02885">
    <property type="entry name" value="Glycos_trans_3N"/>
    <property type="match status" value="1"/>
</dbReference>
<comment type="caution">
    <text evidence="9">Lacks conserved residue(s) required for the propagation of feature annotation.</text>
</comment>
<dbReference type="RefSeq" id="WP_152216778.1">
    <property type="nucleotide sequence ID" value="NZ_WESC01000011.1"/>
</dbReference>
<dbReference type="PANTHER" id="PTHR43285">
    <property type="entry name" value="ANTHRANILATE PHOSPHORIBOSYLTRANSFERASE"/>
    <property type="match status" value="1"/>
</dbReference>
<comment type="similarity">
    <text evidence="9">Belongs to the anthranilate phosphoribosyltransferase family.</text>
</comment>
<feature type="binding site" evidence="9">
    <location>
        <begin position="84"/>
        <end position="85"/>
    </location>
    <ligand>
        <name>5-phospho-alpha-D-ribose 1-diphosphate</name>
        <dbReference type="ChEBI" id="CHEBI:58017"/>
    </ligand>
</feature>
<dbReference type="EC" id="2.4.2.18" evidence="9"/>
<keyword evidence="9" id="KW-0479">Metal-binding</keyword>
<comment type="pathway">
    <text evidence="1 9">Amino-acid biosynthesis; L-tryptophan biosynthesis; L-tryptophan from chorismate: step 2/5.</text>
</comment>
<evidence type="ECO:0000313" key="13">
    <source>
        <dbReference type="Proteomes" id="UP000468901"/>
    </source>
</evidence>
<comment type="catalytic activity">
    <reaction evidence="7 9">
        <text>N-(5-phospho-beta-D-ribosyl)anthranilate + diphosphate = 5-phospho-alpha-D-ribose 1-diphosphate + anthranilate</text>
        <dbReference type="Rhea" id="RHEA:11768"/>
        <dbReference type="ChEBI" id="CHEBI:16567"/>
        <dbReference type="ChEBI" id="CHEBI:18277"/>
        <dbReference type="ChEBI" id="CHEBI:33019"/>
        <dbReference type="ChEBI" id="CHEBI:58017"/>
        <dbReference type="EC" id="2.4.2.18"/>
    </reaction>
</comment>
<feature type="binding site" evidence="9">
    <location>
        <position position="167"/>
    </location>
    <ligand>
        <name>anthranilate</name>
        <dbReference type="ChEBI" id="CHEBI:16567"/>
        <label>2</label>
    </ligand>
</feature>
<dbReference type="GO" id="GO:0000162">
    <property type="term" value="P:L-tryptophan biosynthetic process"/>
    <property type="evidence" value="ECO:0007669"/>
    <property type="project" value="UniProtKB-UniRule"/>
</dbReference>
<organism evidence="12 13">
    <name type="scientific">Parvibaculum sedimenti</name>
    <dbReference type="NCBI Taxonomy" id="2608632"/>
    <lineage>
        <taxon>Bacteria</taxon>
        <taxon>Pseudomonadati</taxon>
        <taxon>Pseudomonadota</taxon>
        <taxon>Alphaproteobacteria</taxon>
        <taxon>Hyphomicrobiales</taxon>
        <taxon>Parvibaculaceae</taxon>
        <taxon>Parvibaculum</taxon>
    </lineage>
</organism>
<evidence type="ECO:0000256" key="6">
    <source>
        <dbReference type="ARBA" id="ARBA00023141"/>
    </source>
</evidence>
<feature type="binding site" evidence="9">
    <location>
        <position position="121"/>
    </location>
    <ligand>
        <name>5-phospho-alpha-D-ribose 1-diphosphate</name>
        <dbReference type="ChEBI" id="CHEBI:58017"/>
    </ligand>
</feature>
<feature type="binding site" evidence="9">
    <location>
        <position position="93"/>
    </location>
    <ligand>
        <name>Mg(2+)</name>
        <dbReference type="ChEBI" id="CHEBI:18420"/>
        <label>1</label>
    </ligand>
</feature>
<sequence length="342" mass="34912">MSDFKALIGKVAGGLALAPDEAEEAFSIIMSGEATPAQMAGFLMALRVRGETVDELTAGARVMRQRALAVKAPADAIDIVGTGGDGAQTYNISTATSLVVAAVGVPVAKHGNRAASSKSGTADALTALGVNLDIEPDAIARCISEAGIGFMFAPVHHSAMRHVAPVRAELGTRTIFNLLGPLANPASVTHHSIGVFAQRWVVPFAETLRNLGSTRAWVVHGADGLDELSTTGVSYVAELNDGKIRTFEVTPEEAGLPRATLEDLRGGDPAYNAAAIVALLDGAPGAYRDIVLLNAAAALIVADKAATLAEGVKLAAGAIDSGAAKKVLARLVAVSNGKPANV</sequence>
<dbReference type="GO" id="GO:0004048">
    <property type="term" value="F:anthranilate phosphoribosyltransferase activity"/>
    <property type="evidence" value="ECO:0007669"/>
    <property type="project" value="UniProtKB-UniRule"/>
</dbReference>
<comment type="subunit">
    <text evidence="9">Homodimer.</text>
</comment>
<evidence type="ECO:0000256" key="5">
    <source>
        <dbReference type="ARBA" id="ARBA00022822"/>
    </source>
</evidence>
<dbReference type="Pfam" id="PF00591">
    <property type="entry name" value="Glycos_transf_3"/>
    <property type="match status" value="1"/>
</dbReference>
<reference evidence="12 13" key="1">
    <citation type="submission" date="2019-09" db="EMBL/GenBank/DDBJ databases">
        <title>Parvibaculum sedimenti sp. nov., isolated from sediment.</title>
        <authorList>
            <person name="Wang Y."/>
        </authorList>
    </citation>
    <scope>NUCLEOTIDE SEQUENCE [LARGE SCALE GENOMIC DNA]</scope>
    <source>
        <strain evidence="12 13">HXT-9</strain>
    </source>
</reference>
<protein>
    <recommendedName>
        <fullName evidence="9">Anthranilate phosphoribosyltransferase</fullName>
        <ecNumber evidence="9">2.4.2.18</ecNumber>
    </recommendedName>
</protein>
<feature type="binding site" evidence="9">
    <location>
        <position position="226"/>
    </location>
    <ligand>
        <name>Mg(2+)</name>
        <dbReference type="ChEBI" id="CHEBI:18420"/>
        <label>2</label>
    </ligand>
</feature>
<dbReference type="HAMAP" id="MF_00211">
    <property type="entry name" value="TrpD"/>
    <property type="match status" value="1"/>
</dbReference>
<feature type="domain" description="Glycosyl transferase family 3" evidence="10">
    <location>
        <begin position="75"/>
        <end position="324"/>
    </location>
</feature>
<dbReference type="PANTHER" id="PTHR43285:SF2">
    <property type="entry name" value="ANTHRANILATE PHOSPHORIBOSYLTRANSFERASE"/>
    <property type="match status" value="1"/>
</dbReference>
<feature type="binding site" evidence="9">
    <location>
        <position position="89"/>
    </location>
    <ligand>
        <name>5-phospho-alpha-D-ribose 1-diphosphate</name>
        <dbReference type="ChEBI" id="CHEBI:58017"/>
    </ligand>
</feature>
<dbReference type="AlphaFoldDB" id="A0A6N6VL41"/>
<evidence type="ECO:0000259" key="11">
    <source>
        <dbReference type="Pfam" id="PF02885"/>
    </source>
</evidence>
<dbReference type="InterPro" id="IPR035902">
    <property type="entry name" value="Nuc_phospho_transferase"/>
</dbReference>
<keyword evidence="3 9" id="KW-0328">Glycosyltransferase</keyword>
<dbReference type="InterPro" id="IPR017459">
    <property type="entry name" value="Glycosyl_Trfase_fam3_N_dom"/>
</dbReference>
<dbReference type="EMBL" id="WESC01000011">
    <property type="protein sequence ID" value="KAB7739322.1"/>
    <property type="molecule type" value="Genomic_DNA"/>
</dbReference>
<gene>
    <name evidence="9 12" type="primary">trpD</name>
    <name evidence="12" type="ORF">F2P47_12895</name>
</gene>
<evidence type="ECO:0000256" key="1">
    <source>
        <dbReference type="ARBA" id="ARBA00004907"/>
    </source>
</evidence>
<feature type="binding site" evidence="9">
    <location>
        <position position="227"/>
    </location>
    <ligand>
        <name>Mg(2+)</name>
        <dbReference type="ChEBI" id="CHEBI:18420"/>
        <label>1</label>
    </ligand>
</feature>
<dbReference type="SUPFAM" id="SSF47648">
    <property type="entry name" value="Nucleoside phosphorylase/phosphoribosyltransferase N-terminal domain"/>
    <property type="match status" value="1"/>
</dbReference>
<comment type="similarity">
    <text evidence="8">In the C-terminal section; belongs to the anthranilate phosphoribosyltransferase family.</text>
</comment>
<evidence type="ECO:0000256" key="7">
    <source>
        <dbReference type="ARBA" id="ARBA00052328"/>
    </source>
</evidence>
<dbReference type="NCBIfam" id="TIGR01245">
    <property type="entry name" value="trpD"/>
    <property type="match status" value="1"/>
</dbReference>
<comment type="cofactor">
    <cofactor evidence="9">
        <name>Mg(2+)</name>
        <dbReference type="ChEBI" id="CHEBI:18420"/>
    </cofactor>
    <text evidence="9">Binds 2 magnesium ions per monomer.</text>
</comment>
<evidence type="ECO:0000259" key="10">
    <source>
        <dbReference type="Pfam" id="PF00591"/>
    </source>
</evidence>
<dbReference type="GO" id="GO:0000287">
    <property type="term" value="F:magnesium ion binding"/>
    <property type="evidence" value="ECO:0007669"/>
    <property type="project" value="UniProtKB-UniRule"/>
</dbReference>
<dbReference type="SUPFAM" id="SSF52418">
    <property type="entry name" value="Nucleoside phosphorylase/phosphoribosyltransferase catalytic domain"/>
    <property type="match status" value="1"/>
</dbReference>
<feature type="binding site" evidence="9">
    <location>
        <position position="81"/>
    </location>
    <ligand>
        <name>5-phospho-alpha-D-ribose 1-diphosphate</name>
        <dbReference type="ChEBI" id="CHEBI:58017"/>
    </ligand>
</feature>
<comment type="function">
    <text evidence="9">Catalyzes the transfer of the phosphoribosyl group of 5-phosphorylribose-1-pyrophosphate (PRPP) to anthranilate to yield N-(5'-phosphoribosyl)-anthranilate (PRA).</text>
</comment>
<keyword evidence="4 9" id="KW-0808">Transferase</keyword>
<feature type="binding site" evidence="9">
    <location>
        <position position="112"/>
    </location>
    <ligand>
        <name>anthranilate</name>
        <dbReference type="ChEBI" id="CHEBI:16567"/>
        <label>1</label>
    </ligand>
</feature>
<feature type="binding site" evidence="9">
    <location>
        <begin position="109"/>
        <end position="117"/>
    </location>
    <ligand>
        <name>5-phospho-alpha-D-ribose 1-diphosphate</name>
        <dbReference type="ChEBI" id="CHEBI:58017"/>
    </ligand>
</feature>
<name>A0A6N6VL41_9HYPH</name>
<keyword evidence="13" id="KW-1185">Reference proteome</keyword>
<feature type="binding site" evidence="9">
    <location>
        <begin position="91"/>
        <end position="94"/>
    </location>
    <ligand>
        <name>5-phospho-alpha-D-ribose 1-diphosphate</name>
        <dbReference type="ChEBI" id="CHEBI:58017"/>
    </ligand>
</feature>
<evidence type="ECO:0000256" key="9">
    <source>
        <dbReference type="HAMAP-Rule" id="MF_00211"/>
    </source>
</evidence>
<proteinExistence type="inferred from homology"/>
<evidence type="ECO:0000313" key="12">
    <source>
        <dbReference type="EMBL" id="KAB7739322.1"/>
    </source>
</evidence>
<feature type="domain" description="Glycosyl transferase family 3 N-terminal" evidence="11">
    <location>
        <begin position="6"/>
        <end position="67"/>
    </location>
</feature>
<dbReference type="Gene3D" id="3.40.1030.10">
    <property type="entry name" value="Nucleoside phosphorylase/phosphoribosyltransferase catalytic domain"/>
    <property type="match status" value="1"/>
</dbReference>
<dbReference type="InterPro" id="IPR000312">
    <property type="entry name" value="Glycosyl_Trfase_fam3"/>
</dbReference>
<dbReference type="GO" id="GO:0005829">
    <property type="term" value="C:cytosol"/>
    <property type="evidence" value="ECO:0007669"/>
    <property type="project" value="TreeGrafter"/>
</dbReference>
<evidence type="ECO:0000256" key="4">
    <source>
        <dbReference type="ARBA" id="ARBA00022679"/>
    </source>
</evidence>
<feature type="binding site" evidence="9">
    <location>
        <position position="227"/>
    </location>
    <ligand>
        <name>Mg(2+)</name>
        <dbReference type="ChEBI" id="CHEBI:18420"/>
        <label>2</label>
    </ligand>
</feature>
<dbReference type="Gene3D" id="1.20.970.10">
    <property type="entry name" value="Transferase, Pyrimidine Nucleoside Phosphorylase, Chain C"/>
    <property type="match status" value="1"/>
</dbReference>
<evidence type="ECO:0000256" key="3">
    <source>
        <dbReference type="ARBA" id="ARBA00022676"/>
    </source>
</evidence>
<dbReference type="FunFam" id="3.40.1030.10:FF:000002">
    <property type="entry name" value="Anthranilate phosphoribosyltransferase"/>
    <property type="match status" value="1"/>
</dbReference>
<comment type="caution">
    <text evidence="12">The sequence shown here is derived from an EMBL/GenBank/DDBJ whole genome shotgun (WGS) entry which is preliminary data.</text>
</comment>
<keyword evidence="9" id="KW-0460">Magnesium</keyword>
<accession>A0A6N6VL41</accession>
<keyword evidence="5 9" id="KW-0822">Tryptophan biosynthesis</keyword>
<keyword evidence="6 9" id="KW-0057">Aromatic amino acid biosynthesis</keyword>
<dbReference type="UniPathway" id="UPA00035">
    <property type="reaction ID" value="UER00041"/>
</dbReference>
<dbReference type="InterPro" id="IPR036320">
    <property type="entry name" value="Glycosyl_Trfase_fam3_N_dom_sf"/>
</dbReference>
<evidence type="ECO:0000256" key="8">
    <source>
        <dbReference type="ARBA" id="ARBA00061188"/>
    </source>
</evidence>
<dbReference type="Proteomes" id="UP000468901">
    <property type="component" value="Unassembled WGS sequence"/>
</dbReference>
<feature type="binding site" evidence="9">
    <location>
        <position position="81"/>
    </location>
    <ligand>
        <name>anthranilate</name>
        <dbReference type="ChEBI" id="CHEBI:16567"/>
        <label>1</label>
    </ligand>
</feature>
<dbReference type="InterPro" id="IPR005940">
    <property type="entry name" value="Anthranilate_Pribosyl_Tfrase"/>
</dbReference>
<keyword evidence="2 9" id="KW-0028">Amino-acid biosynthesis</keyword>
<evidence type="ECO:0000256" key="2">
    <source>
        <dbReference type="ARBA" id="ARBA00022605"/>
    </source>
</evidence>